<dbReference type="Proteomes" id="UP000191418">
    <property type="component" value="Unassembled WGS sequence"/>
</dbReference>
<comment type="caution">
    <text evidence="2">The sequence shown here is derived from an EMBL/GenBank/DDBJ whole genome shotgun (WGS) entry which is preliminary data.</text>
</comment>
<organism evidence="2 3">
    <name type="scientific">Oceanospirillum multiglobuliferum</name>
    <dbReference type="NCBI Taxonomy" id="64969"/>
    <lineage>
        <taxon>Bacteria</taxon>
        <taxon>Pseudomonadati</taxon>
        <taxon>Pseudomonadota</taxon>
        <taxon>Gammaproteobacteria</taxon>
        <taxon>Oceanospirillales</taxon>
        <taxon>Oceanospirillaceae</taxon>
        <taxon>Oceanospirillum</taxon>
    </lineage>
</organism>
<sequence length="104" mass="11148">MTDVEKVITSLQDKFNPDAAKGMNDVFQFVVEGAGEYYIEINDGTCAIGSGEHDDPSVTLKMNADTLKGVLTGSINGMTAFMTGKIKAEGNMMLATKLSSLFKM</sequence>
<dbReference type="InterPro" id="IPR003033">
    <property type="entry name" value="SCP2_sterol-bd_dom"/>
</dbReference>
<accession>A0A1T4PPT2</accession>
<dbReference type="Pfam" id="PF02036">
    <property type="entry name" value="SCP2"/>
    <property type="match status" value="1"/>
</dbReference>
<protein>
    <submittedName>
        <fullName evidence="2">SCP-2 family sterol carrier protein</fullName>
    </submittedName>
</protein>
<gene>
    <name evidence="2" type="ORF">BTE48_09555</name>
</gene>
<dbReference type="GO" id="GO:0005829">
    <property type="term" value="C:cytosol"/>
    <property type="evidence" value="ECO:0007669"/>
    <property type="project" value="TreeGrafter"/>
</dbReference>
<dbReference type="PANTHER" id="PTHR10094">
    <property type="entry name" value="STEROL CARRIER PROTEIN 2 SCP-2 FAMILY PROTEIN"/>
    <property type="match status" value="1"/>
</dbReference>
<reference evidence="2 3" key="1">
    <citation type="submission" date="2017-01" db="EMBL/GenBank/DDBJ databases">
        <title>Genome Sequencing of a Marine Spirillum, Oceanospirillum multiglobuliferum ATCC 33336, from Japan.</title>
        <authorList>
            <person name="Carney J.G."/>
            <person name="Trachtenberg A.M."/>
            <person name="Rheaume B.A."/>
            <person name="Linnane J.D."/>
            <person name="Pitts N.L."/>
            <person name="Mykles D.L."/>
            <person name="Maclea K.S."/>
        </authorList>
    </citation>
    <scope>NUCLEOTIDE SEQUENCE [LARGE SCALE GENOMIC DNA]</scope>
    <source>
        <strain evidence="2 3">ATCC 33336</strain>
    </source>
</reference>
<name>A0A1T4PPT2_9GAMM</name>
<dbReference type="AlphaFoldDB" id="A0A1T4PPT2"/>
<keyword evidence="3" id="KW-1185">Reference proteome</keyword>
<dbReference type="EMBL" id="MTSM01000010">
    <property type="protein sequence ID" value="OPX55398.1"/>
    <property type="molecule type" value="Genomic_DNA"/>
</dbReference>
<evidence type="ECO:0000313" key="3">
    <source>
        <dbReference type="Proteomes" id="UP000191418"/>
    </source>
</evidence>
<dbReference type="RefSeq" id="WP_078745149.1">
    <property type="nucleotide sequence ID" value="NZ_FUXG01000009.1"/>
</dbReference>
<evidence type="ECO:0000313" key="2">
    <source>
        <dbReference type="EMBL" id="OPX55398.1"/>
    </source>
</evidence>
<proteinExistence type="predicted"/>
<dbReference type="SUPFAM" id="SSF55718">
    <property type="entry name" value="SCP-like"/>
    <property type="match status" value="1"/>
</dbReference>
<dbReference type="InterPro" id="IPR036527">
    <property type="entry name" value="SCP2_sterol-bd_dom_sf"/>
</dbReference>
<dbReference type="STRING" id="64969.SAMN02745127_01539"/>
<evidence type="ECO:0000259" key="1">
    <source>
        <dbReference type="Pfam" id="PF02036"/>
    </source>
</evidence>
<dbReference type="PANTHER" id="PTHR10094:SF25">
    <property type="entry name" value="SCP2 STEROL-BINDING DOMAIN-CONTAINING PROTEIN 1"/>
    <property type="match status" value="1"/>
</dbReference>
<dbReference type="OrthoDB" id="9809312at2"/>
<feature type="domain" description="SCP2" evidence="1">
    <location>
        <begin position="10"/>
        <end position="103"/>
    </location>
</feature>
<dbReference type="Gene3D" id="3.30.1050.10">
    <property type="entry name" value="SCP2 sterol-binding domain"/>
    <property type="match status" value="1"/>
</dbReference>